<organism evidence="1 2">
    <name type="scientific">Nocardia carnea</name>
    <dbReference type="NCBI Taxonomy" id="37328"/>
    <lineage>
        <taxon>Bacteria</taxon>
        <taxon>Bacillati</taxon>
        <taxon>Actinomycetota</taxon>
        <taxon>Actinomycetes</taxon>
        <taxon>Mycobacteriales</taxon>
        <taxon>Nocardiaceae</taxon>
        <taxon>Nocardia</taxon>
    </lineage>
</organism>
<name>A0ABW7TM16_9NOCA</name>
<comment type="caution">
    <text evidence="1">The sequence shown here is derived from an EMBL/GenBank/DDBJ whole genome shotgun (WGS) entry which is preliminary data.</text>
</comment>
<dbReference type="EMBL" id="JBIRUQ010000003">
    <property type="protein sequence ID" value="MFI1462075.1"/>
    <property type="molecule type" value="Genomic_DNA"/>
</dbReference>
<keyword evidence="2" id="KW-1185">Reference proteome</keyword>
<reference evidence="1 2" key="1">
    <citation type="submission" date="2024-10" db="EMBL/GenBank/DDBJ databases">
        <title>The Natural Products Discovery Center: Release of the First 8490 Sequenced Strains for Exploring Actinobacteria Biosynthetic Diversity.</title>
        <authorList>
            <person name="Kalkreuter E."/>
            <person name="Kautsar S.A."/>
            <person name="Yang D."/>
            <person name="Bader C.D."/>
            <person name="Teijaro C.N."/>
            <person name="Fluegel L."/>
            <person name="Davis C.M."/>
            <person name="Simpson J.R."/>
            <person name="Lauterbach L."/>
            <person name="Steele A.D."/>
            <person name="Gui C."/>
            <person name="Meng S."/>
            <person name="Li G."/>
            <person name="Viehrig K."/>
            <person name="Ye F."/>
            <person name="Su P."/>
            <person name="Kiefer A.F."/>
            <person name="Nichols A."/>
            <person name="Cepeda A.J."/>
            <person name="Yan W."/>
            <person name="Fan B."/>
            <person name="Jiang Y."/>
            <person name="Adhikari A."/>
            <person name="Zheng C.-J."/>
            <person name="Schuster L."/>
            <person name="Cowan T.M."/>
            <person name="Smanski M.J."/>
            <person name="Chevrette M.G."/>
            <person name="De Carvalho L.P.S."/>
            <person name="Shen B."/>
        </authorList>
    </citation>
    <scope>NUCLEOTIDE SEQUENCE [LARGE SCALE GENOMIC DNA]</scope>
    <source>
        <strain evidence="1 2">NPDC020568</strain>
    </source>
</reference>
<accession>A0ABW7TM16</accession>
<proteinExistence type="predicted"/>
<evidence type="ECO:0000313" key="1">
    <source>
        <dbReference type="EMBL" id="MFI1462075.1"/>
    </source>
</evidence>
<sequence length="307" mass="31908">MSSSTVAVAVLGAGLLAEPIADRIGARPDLELTALITGTQVPPAGTGCLVYVPSFAEIAADSPAAILPRLLREGYDVISTAPQNSHGPEAALADACHGGNSVFHATGAFQSTVPARLIRAVTEVTRDIRRVELVEELDFTGAGVYPWGPPDEVGIGAVDTAVATRAAALVDGYYSAGLHVLDEAVFGSTTGSTETPAGTVDIVTDETGTVEKVIVNRDLGPALSYRSIWSAATADRAPLRYRLTTTTDTAKGTANVRFKCMAGVHPADHLTCVNAVEAIRPVHELAPGAVLRDVSTAHPEPERRLIG</sequence>
<dbReference type="Proteomes" id="UP001611263">
    <property type="component" value="Unassembled WGS sequence"/>
</dbReference>
<evidence type="ECO:0000313" key="2">
    <source>
        <dbReference type="Proteomes" id="UP001611263"/>
    </source>
</evidence>
<protein>
    <recommendedName>
        <fullName evidence="3">Dihydrodipicolinate reductase</fullName>
    </recommendedName>
</protein>
<gene>
    <name evidence="1" type="ORF">ACH4WX_15290</name>
</gene>
<evidence type="ECO:0008006" key="3">
    <source>
        <dbReference type="Google" id="ProtNLM"/>
    </source>
</evidence>
<dbReference type="RefSeq" id="WP_033242805.1">
    <property type="nucleotide sequence ID" value="NZ_JBIRUQ010000003.1"/>
</dbReference>
<dbReference type="GeneID" id="93509035"/>